<dbReference type="InterPro" id="IPR017900">
    <property type="entry name" value="4Fe4S_Fe_S_CS"/>
</dbReference>
<dbReference type="Gene3D" id="3.30.70.20">
    <property type="match status" value="1"/>
</dbReference>
<dbReference type="AlphaFoldDB" id="A0A3D8I3T0"/>
<evidence type="ECO:0000256" key="3">
    <source>
        <dbReference type="ARBA" id="ARBA00022723"/>
    </source>
</evidence>
<gene>
    <name evidence="8" type="primary">porD</name>
    <name evidence="8" type="ORF">CQA63_05290</name>
</gene>
<dbReference type="PANTHER" id="PTHR43724">
    <property type="entry name" value="PYRUVATE SYNTHASE SUBUNIT PORD"/>
    <property type="match status" value="1"/>
</dbReference>
<dbReference type="NCBIfam" id="NF007204">
    <property type="entry name" value="PRK09625.1"/>
    <property type="match status" value="1"/>
</dbReference>
<dbReference type="InterPro" id="IPR011898">
    <property type="entry name" value="PorD_KorD"/>
</dbReference>
<organism evidence="8 9">
    <name type="scientific">Helicobacter marmotae</name>
    <dbReference type="NCBI Taxonomy" id="152490"/>
    <lineage>
        <taxon>Bacteria</taxon>
        <taxon>Pseudomonadati</taxon>
        <taxon>Campylobacterota</taxon>
        <taxon>Epsilonproteobacteria</taxon>
        <taxon>Campylobacterales</taxon>
        <taxon>Helicobacteraceae</taxon>
        <taxon>Helicobacter</taxon>
    </lineage>
</organism>
<evidence type="ECO:0000256" key="4">
    <source>
        <dbReference type="ARBA" id="ARBA00022737"/>
    </source>
</evidence>
<dbReference type="GO" id="GO:0016625">
    <property type="term" value="F:oxidoreductase activity, acting on the aldehyde or oxo group of donors, iron-sulfur protein as acceptor"/>
    <property type="evidence" value="ECO:0007669"/>
    <property type="project" value="InterPro"/>
</dbReference>
<evidence type="ECO:0000259" key="7">
    <source>
        <dbReference type="PROSITE" id="PS51379"/>
    </source>
</evidence>
<dbReference type="PROSITE" id="PS00198">
    <property type="entry name" value="4FE4S_FER_1"/>
    <property type="match status" value="1"/>
</dbReference>
<dbReference type="GO" id="GO:0051539">
    <property type="term" value="F:4 iron, 4 sulfur cluster binding"/>
    <property type="evidence" value="ECO:0007669"/>
    <property type="project" value="UniProtKB-KW"/>
</dbReference>
<keyword evidence="5" id="KW-0408">Iron</keyword>
<dbReference type="PANTHER" id="PTHR43724:SF1">
    <property type="entry name" value="PYRUVATE SYNTHASE SUBUNIT PORD"/>
    <property type="match status" value="1"/>
</dbReference>
<keyword evidence="4" id="KW-0677">Repeat</keyword>
<evidence type="ECO:0000313" key="8">
    <source>
        <dbReference type="EMBL" id="RDU59830.1"/>
    </source>
</evidence>
<evidence type="ECO:0000256" key="5">
    <source>
        <dbReference type="ARBA" id="ARBA00023004"/>
    </source>
</evidence>
<protein>
    <submittedName>
        <fullName evidence="8">4Fe-4S dicluster domain-containing protein</fullName>
    </submittedName>
</protein>
<dbReference type="GO" id="GO:0046872">
    <property type="term" value="F:metal ion binding"/>
    <property type="evidence" value="ECO:0007669"/>
    <property type="project" value="UniProtKB-KW"/>
</dbReference>
<comment type="cofactor">
    <cofactor evidence="1">
        <name>[4Fe-4S] cluster</name>
        <dbReference type="ChEBI" id="CHEBI:49883"/>
    </cofactor>
</comment>
<keyword evidence="9" id="KW-1185">Reference proteome</keyword>
<evidence type="ECO:0000256" key="1">
    <source>
        <dbReference type="ARBA" id="ARBA00001966"/>
    </source>
</evidence>
<dbReference type="NCBIfam" id="TIGR02179">
    <property type="entry name" value="PorD_KorD"/>
    <property type="match status" value="1"/>
</dbReference>
<evidence type="ECO:0000313" key="9">
    <source>
        <dbReference type="Proteomes" id="UP000256599"/>
    </source>
</evidence>
<evidence type="ECO:0000256" key="6">
    <source>
        <dbReference type="ARBA" id="ARBA00023014"/>
    </source>
</evidence>
<sequence length="136" mass="15328">MDKLKDWDEFEIGSVLFPFKKGVDGAMELYKSERTYSGDSSFSDSVAHWRVEKPVHNSNICINCFNCWVFCPDAAILTSDDKLAGVDYVHCKGCGVCVDVCPTNPKSLLMFSDHKDNDEAIKEWPAKEPKKSQNNL</sequence>
<dbReference type="InterPro" id="IPR017896">
    <property type="entry name" value="4Fe4S_Fe-S-bd"/>
</dbReference>
<dbReference type="SUPFAM" id="SSF54862">
    <property type="entry name" value="4Fe-4S ferredoxins"/>
    <property type="match status" value="1"/>
</dbReference>
<accession>A0A3D8I3T0</accession>
<feature type="domain" description="4Fe-4S ferredoxin-type" evidence="7">
    <location>
        <begin position="52"/>
        <end position="81"/>
    </location>
</feature>
<name>A0A3D8I3T0_9HELI</name>
<dbReference type="Proteomes" id="UP000256599">
    <property type="component" value="Unassembled WGS sequence"/>
</dbReference>
<keyword evidence="6" id="KW-0411">Iron-sulfur</keyword>
<dbReference type="EMBL" id="NXLR01000008">
    <property type="protein sequence ID" value="RDU59830.1"/>
    <property type="molecule type" value="Genomic_DNA"/>
</dbReference>
<dbReference type="OrthoDB" id="9778602at2"/>
<keyword evidence="2" id="KW-0004">4Fe-4S</keyword>
<proteinExistence type="predicted"/>
<comment type="caution">
    <text evidence="8">The sequence shown here is derived from an EMBL/GenBank/DDBJ whole genome shotgun (WGS) entry which is preliminary data.</text>
</comment>
<dbReference type="RefSeq" id="WP_104700141.1">
    <property type="nucleotide sequence ID" value="NZ_FZPP01000021.1"/>
</dbReference>
<dbReference type="Pfam" id="PF14697">
    <property type="entry name" value="Fer4_21"/>
    <property type="match status" value="1"/>
</dbReference>
<evidence type="ECO:0000256" key="2">
    <source>
        <dbReference type="ARBA" id="ARBA00022485"/>
    </source>
</evidence>
<reference evidence="8 9" key="1">
    <citation type="submission" date="2018-04" db="EMBL/GenBank/DDBJ databases">
        <title>Novel Campyloabacter and Helicobacter Species and Strains.</title>
        <authorList>
            <person name="Mannion A.J."/>
            <person name="Shen Z."/>
            <person name="Fox J.G."/>
        </authorList>
    </citation>
    <scope>NUCLEOTIDE SEQUENCE [LARGE SCALE GENOMIC DNA]</scope>
    <source>
        <strain evidence="8 9">MIT 98-6070</strain>
    </source>
</reference>
<feature type="domain" description="4Fe-4S ferredoxin-type" evidence="7">
    <location>
        <begin position="82"/>
        <end position="111"/>
    </location>
</feature>
<dbReference type="PROSITE" id="PS51379">
    <property type="entry name" value="4FE4S_FER_2"/>
    <property type="match status" value="2"/>
</dbReference>
<keyword evidence="3" id="KW-0479">Metal-binding</keyword>